<dbReference type="EMBL" id="GFPF01003282">
    <property type="protein sequence ID" value="MAA14428.1"/>
    <property type="molecule type" value="Transcribed_RNA"/>
</dbReference>
<keyword evidence="2" id="KW-0732">Signal</keyword>
<name>A0A224Y9P6_9ACAR</name>
<organism evidence="3">
    <name type="scientific">Rhipicephalus zambeziensis</name>
    <dbReference type="NCBI Taxonomy" id="60191"/>
    <lineage>
        <taxon>Eukaryota</taxon>
        <taxon>Metazoa</taxon>
        <taxon>Ecdysozoa</taxon>
        <taxon>Arthropoda</taxon>
        <taxon>Chelicerata</taxon>
        <taxon>Arachnida</taxon>
        <taxon>Acari</taxon>
        <taxon>Parasitiformes</taxon>
        <taxon>Ixodida</taxon>
        <taxon>Ixodoidea</taxon>
        <taxon>Ixodidae</taxon>
        <taxon>Rhipicephalinae</taxon>
        <taxon>Rhipicephalus</taxon>
        <taxon>Rhipicephalus</taxon>
    </lineage>
</organism>
<dbReference type="AlphaFoldDB" id="A0A224Y9P6"/>
<sequence>MLGVVALATLLLPYCAVETAAPPPRKASVKGTTSHLKGLGGTTGRLPGLQGETKYPPGLGGASGKLPGLQGETQYPPGLKGTAPSPQKPKTKYLCGDAYSCNFGSKRSCLLTDGIKSPVKCVKPSETCESVWTAYCVTPLIPICKDEITECLCSCGQKNGIFGWFL</sequence>
<feature type="signal peptide" evidence="2">
    <location>
        <begin position="1"/>
        <end position="16"/>
    </location>
</feature>
<evidence type="ECO:0000256" key="2">
    <source>
        <dbReference type="SAM" id="SignalP"/>
    </source>
</evidence>
<evidence type="ECO:0000256" key="1">
    <source>
        <dbReference type="SAM" id="MobiDB-lite"/>
    </source>
</evidence>
<feature type="chain" id="PRO_5013075911" evidence="2">
    <location>
        <begin position="17"/>
        <end position="166"/>
    </location>
</feature>
<evidence type="ECO:0000313" key="3">
    <source>
        <dbReference type="EMBL" id="MAA14428.1"/>
    </source>
</evidence>
<feature type="region of interest" description="Disordered" evidence="1">
    <location>
        <begin position="22"/>
        <end position="87"/>
    </location>
</feature>
<accession>A0A224Y9P6</accession>
<protein>
    <submittedName>
        <fullName evidence="3">Uncharacterized protein</fullName>
    </submittedName>
</protein>
<reference evidence="3" key="1">
    <citation type="journal article" date="2017" name="Parasit. Vectors">
        <title>Sialotranscriptomics of Rhipicephalus zambeziensis reveals intricate expression profiles of secretory proteins and suggests tight temporal transcriptional regulation during blood-feeding.</title>
        <authorList>
            <person name="de Castro M.H."/>
            <person name="de Klerk D."/>
            <person name="Pienaar R."/>
            <person name="Rees D.J.G."/>
            <person name="Mans B.J."/>
        </authorList>
    </citation>
    <scope>NUCLEOTIDE SEQUENCE</scope>
    <source>
        <tissue evidence="3">Salivary glands</tissue>
    </source>
</reference>
<proteinExistence type="predicted"/>